<protein>
    <submittedName>
        <fullName evidence="1">Uncharacterized protein</fullName>
    </submittedName>
</protein>
<organism evidence="1 2">
    <name type="scientific">Candidatus Nitrospira kreftii</name>
    <dbReference type="NCBI Taxonomy" id="2652173"/>
    <lineage>
        <taxon>Bacteria</taxon>
        <taxon>Pseudomonadati</taxon>
        <taxon>Nitrospirota</taxon>
        <taxon>Nitrospiria</taxon>
        <taxon>Nitrospirales</taxon>
        <taxon>Nitrospiraceae</taxon>
        <taxon>Nitrospira</taxon>
    </lineage>
</organism>
<evidence type="ECO:0000313" key="2">
    <source>
        <dbReference type="Proteomes" id="UP000593737"/>
    </source>
</evidence>
<accession>A0A7S8FEU4</accession>
<evidence type="ECO:0000313" key="1">
    <source>
        <dbReference type="EMBL" id="QPD04511.1"/>
    </source>
</evidence>
<dbReference type="Proteomes" id="UP000593737">
    <property type="component" value="Chromosome"/>
</dbReference>
<dbReference type="AlphaFoldDB" id="A0A7S8FEU4"/>
<sequence>MASEEWLSIDYKNCSPHELLSLLKQLEGGDHPSIRASIQRELIDRLKALEMSDRQIVDVLLQGVGYKAKRNKIAKEWAPIFGITAEEFKRIAFGN</sequence>
<dbReference type="EMBL" id="CP047423">
    <property type="protein sequence ID" value="QPD04511.1"/>
    <property type="molecule type" value="Genomic_DNA"/>
</dbReference>
<reference evidence="1 2" key="1">
    <citation type="journal article" date="2020" name="ISME J.">
        <title>Enrichment and physiological characterization of a novel comammox Nitrospira indicates ammonium inhibition of complete nitrification.</title>
        <authorList>
            <person name="Sakoula D."/>
            <person name="Koch H."/>
            <person name="Frank J."/>
            <person name="Jetten M.S.M."/>
            <person name="van Kessel M.A.H.J."/>
            <person name="Lucker S."/>
        </authorList>
    </citation>
    <scope>NUCLEOTIDE SEQUENCE [LARGE SCALE GENOMIC DNA]</scope>
    <source>
        <strain evidence="1">Comreactor17</strain>
    </source>
</reference>
<name>A0A7S8FEU4_9BACT</name>
<proteinExistence type="predicted"/>
<dbReference type="KEGG" id="nkf:Nkreftii_002285"/>
<gene>
    <name evidence="1" type="ORF">Nkreftii_002285</name>
</gene>